<feature type="non-terminal residue" evidence="2">
    <location>
        <position position="62"/>
    </location>
</feature>
<evidence type="ECO:0000259" key="1">
    <source>
        <dbReference type="Pfam" id="PF02776"/>
    </source>
</evidence>
<dbReference type="InterPro" id="IPR012001">
    <property type="entry name" value="Thiamin_PyroP_enz_TPP-bd_dom"/>
</dbReference>
<dbReference type="GO" id="GO:0030976">
    <property type="term" value="F:thiamine pyrophosphate binding"/>
    <property type="evidence" value="ECO:0007669"/>
    <property type="project" value="InterPro"/>
</dbReference>
<keyword evidence="3" id="KW-1185">Reference proteome</keyword>
<accession>A0AA43ZTA1</accession>
<comment type="caution">
    <text evidence="2">The sequence shown here is derived from an EMBL/GenBank/DDBJ whole genome shotgun (WGS) entry which is preliminary data.</text>
</comment>
<dbReference type="InterPro" id="IPR047211">
    <property type="entry name" value="POXB-like"/>
</dbReference>
<protein>
    <submittedName>
        <fullName evidence="2">Thiamine pyrophosphate-binding protein</fullName>
    </submittedName>
</protein>
<organism evidence="2 3">
    <name type="scientific">Atopococcus tabaci</name>
    <dbReference type="NCBI Taxonomy" id="269774"/>
    <lineage>
        <taxon>Bacteria</taxon>
        <taxon>Bacillati</taxon>
        <taxon>Bacillota</taxon>
        <taxon>Bacilli</taxon>
        <taxon>Lactobacillales</taxon>
        <taxon>Carnobacteriaceae</taxon>
        <taxon>Atopococcus</taxon>
    </lineage>
</organism>
<dbReference type="PANTHER" id="PTHR42981:SF2">
    <property type="entry name" value="PYRUVATE DEHYDROGENASE [UBIQUINONE]"/>
    <property type="match status" value="1"/>
</dbReference>
<name>A0AA43ZTA1_9LACT</name>
<dbReference type="Gene3D" id="3.40.50.970">
    <property type="match status" value="1"/>
</dbReference>
<reference evidence="2" key="1">
    <citation type="submission" date="2023-07" db="EMBL/GenBank/DDBJ databases">
        <title>Between Cages and Wild: Unraveling the Impact of Captivity on Animal Microbiomes and Antimicrobial Resistance.</title>
        <authorList>
            <person name="Schmartz G.P."/>
            <person name="Rehner J."/>
            <person name="Schuff M.J."/>
            <person name="Becker S.L."/>
            <person name="Kravczyk M."/>
            <person name="Gurevich A."/>
            <person name="Francke R."/>
            <person name="Mueller R."/>
            <person name="Keller V."/>
            <person name="Keller A."/>
        </authorList>
    </citation>
    <scope>NUCLEOTIDE SEQUENCE</scope>
    <source>
        <strain evidence="2">S39M_St_73</strain>
    </source>
</reference>
<evidence type="ECO:0000313" key="3">
    <source>
        <dbReference type="Proteomes" id="UP001171751"/>
    </source>
</evidence>
<proteinExistence type="predicted"/>
<sequence>MKKEKIPTAVAALRVMQEWGVERIYGLPAGSLNTWMDALYTEQEKIDFIQVRHEEVGALAAS</sequence>
<dbReference type="AlphaFoldDB" id="A0AA43ZTA1"/>
<dbReference type="PANTHER" id="PTHR42981">
    <property type="entry name" value="PYRUVATE DEHYDROGENASE [UBIQUINONE]"/>
    <property type="match status" value="1"/>
</dbReference>
<dbReference type="Proteomes" id="UP001171751">
    <property type="component" value="Unassembled WGS sequence"/>
</dbReference>
<dbReference type="EMBL" id="JAUNQW010000057">
    <property type="protein sequence ID" value="MDO5457997.1"/>
    <property type="molecule type" value="Genomic_DNA"/>
</dbReference>
<dbReference type="Pfam" id="PF02776">
    <property type="entry name" value="TPP_enzyme_N"/>
    <property type="match status" value="1"/>
</dbReference>
<evidence type="ECO:0000313" key="2">
    <source>
        <dbReference type="EMBL" id="MDO5457997.1"/>
    </source>
</evidence>
<dbReference type="SUPFAM" id="SSF52518">
    <property type="entry name" value="Thiamin diphosphate-binding fold (THDP-binding)"/>
    <property type="match status" value="1"/>
</dbReference>
<gene>
    <name evidence="2" type="ORF">Q4F26_06575</name>
</gene>
<dbReference type="InterPro" id="IPR029061">
    <property type="entry name" value="THDP-binding"/>
</dbReference>
<feature type="domain" description="Thiamine pyrophosphate enzyme N-terminal TPP-binding" evidence="1">
    <location>
        <begin position="11"/>
        <end position="62"/>
    </location>
</feature>